<dbReference type="PANTHER" id="PTHR11410:SF0">
    <property type="entry name" value="ATP SYNTHASE SUBUNIT A"/>
    <property type="match status" value="1"/>
</dbReference>
<feature type="transmembrane region" description="Helical" evidence="12">
    <location>
        <begin position="153"/>
        <end position="171"/>
    </location>
</feature>
<dbReference type="AlphaFoldDB" id="A0A1U9ALR6"/>
<feature type="transmembrane region" description="Helical" evidence="12">
    <location>
        <begin position="177"/>
        <end position="208"/>
    </location>
</feature>
<evidence type="ECO:0000256" key="10">
    <source>
        <dbReference type="ARBA" id="ARBA00023310"/>
    </source>
</evidence>
<keyword evidence="7 12" id="KW-1133">Transmembrane helix</keyword>
<keyword evidence="10" id="KW-0066">ATP synthesis</keyword>
<proteinExistence type="inferred from homology"/>
<comment type="subcellular location">
    <subcellularLocation>
        <location evidence="1">Membrane</location>
        <topology evidence="1">Multi-pass membrane protein</topology>
    </subcellularLocation>
    <subcellularLocation>
        <location evidence="11">Mitochondrion inner membrane</location>
        <topology evidence="11">Multi-pass membrane protein</topology>
    </subcellularLocation>
</comment>
<evidence type="ECO:0000256" key="8">
    <source>
        <dbReference type="ARBA" id="ARBA00023065"/>
    </source>
</evidence>
<feature type="transmembrane region" description="Helical" evidence="12">
    <location>
        <begin position="34"/>
        <end position="53"/>
    </location>
</feature>
<geneLocation type="mitochondrion" evidence="13"/>
<evidence type="ECO:0000313" key="13">
    <source>
        <dbReference type="EMBL" id="ANQ92703.1"/>
    </source>
</evidence>
<dbReference type="GO" id="GO:0005743">
    <property type="term" value="C:mitochondrial inner membrane"/>
    <property type="evidence" value="ECO:0007669"/>
    <property type="project" value="UniProtKB-SubCell"/>
</dbReference>
<keyword evidence="9 12" id="KW-0472">Membrane</keyword>
<dbReference type="PRINTS" id="PR00123">
    <property type="entry name" value="ATPASEA"/>
</dbReference>
<accession>A0A1U9ALR6</accession>
<keyword evidence="4" id="KW-0138">CF(0)</keyword>
<keyword evidence="5 12" id="KW-0812">Transmembrane</keyword>
<dbReference type="GO" id="GO:0045259">
    <property type="term" value="C:proton-transporting ATP synthase complex"/>
    <property type="evidence" value="ECO:0007669"/>
    <property type="project" value="UniProtKB-KW"/>
</dbReference>
<dbReference type="PANTHER" id="PTHR11410">
    <property type="entry name" value="ATP SYNTHASE SUBUNIT A"/>
    <property type="match status" value="1"/>
</dbReference>
<evidence type="ECO:0000256" key="1">
    <source>
        <dbReference type="ARBA" id="ARBA00004141"/>
    </source>
</evidence>
<dbReference type="SUPFAM" id="SSF81336">
    <property type="entry name" value="F1F0 ATP synthase subunit A"/>
    <property type="match status" value="1"/>
</dbReference>
<dbReference type="InterPro" id="IPR035908">
    <property type="entry name" value="F0_ATP_A_sf"/>
</dbReference>
<feature type="transmembrane region" description="Helical" evidence="12">
    <location>
        <begin position="60"/>
        <end position="85"/>
    </location>
</feature>
<evidence type="ECO:0000256" key="12">
    <source>
        <dbReference type="SAM" id="Phobius"/>
    </source>
</evidence>
<dbReference type="Gene3D" id="1.20.120.220">
    <property type="entry name" value="ATP synthase, F0 complex, subunit A"/>
    <property type="match status" value="1"/>
</dbReference>
<feature type="transmembrane region" description="Helical" evidence="12">
    <location>
        <begin position="91"/>
        <end position="111"/>
    </location>
</feature>
<dbReference type="InterPro" id="IPR045083">
    <property type="entry name" value="ATP_synth_F0_asu_bact/mt"/>
</dbReference>
<reference evidence="13" key="1">
    <citation type="submission" date="2016-03" db="EMBL/GenBank/DDBJ databases">
        <authorList>
            <person name="Ploux O."/>
        </authorList>
    </citation>
    <scope>NUCLEOTIDE SEQUENCE</scope>
</reference>
<protein>
    <recommendedName>
        <fullName evidence="11">ATP synthase subunit a</fullName>
    </recommendedName>
</protein>
<keyword evidence="3" id="KW-0813">Transport</keyword>
<comment type="similarity">
    <text evidence="2">Belongs to the ATPase A chain family.</text>
</comment>
<keyword evidence="6" id="KW-0375">Hydrogen ion transport</keyword>
<feature type="transmembrane region" description="Helical" evidence="12">
    <location>
        <begin position="7"/>
        <end position="28"/>
    </location>
</feature>
<dbReference type="EMBL" id="KU975162">
    <property type="protein sequence ID" value="ANQ92703.1"/>
    <property type="molecule type" value="Genomic_DNA"/>
</dbReference>
<evidence type="ECO:0000256" key="3">
    <source>
        <dbReference type="ARBA" id="ARBA00022448"/>
    </source>
</evidence>
<evidence type="ECO:0000256" key="4">
    <source>
        <dbReference type="ARBA" id="ARBA00022547"/>
    </source>
</evidence>
<evidence type="ECO:0000256" key="9">
    <source>
        <dbReference type="ARBA" id="ARBA00023136"/>
    </source>
</evidence>
<evidence type="ECO:0000256" key="6">
    <source>
        <dbReference type="ARBA" id="ARBA00022781"/>
    </source>
</evidence>
<dbReference type="GO" id="GO:0046933">
    <property type="term" value="F:proton-transporting ATP synthase activity, rotational mechanism"/>
    <property type="evidence" value="ECO:0007669"/>
    <property type="project" value="TreeGrafter"/>
</dbReference>
<gene>
    <name evidence="13" type="primary">Atp6</name>
</gene>
<keyword evidence="13" id="KW-0496">Mitochondrion</keyword>
<evidence type="ECO:0000256" key="7">
    <source>
        <dbReference type="ARBA" id="ARBA00022989"/>
    </source>
</evidence>
<evidence type="ECO:0000256" key="5">
    <source>
        <dbReference type="ARBA" id="ARBA00022692"/>
    </source>
</evidence>
<sequence length="214" mass="23845">MDGWISSGIFAGTKMAMAISFLMVWHLVSGVSGFWKSHLLIGMEYMILFYSGLYQGKLKVFNHLIVVTGCIIFFLGIAGMVPGVMSWLEHLVFPMVMAFSFWAGILIYGACGGVSRLLTKYVPVGVLPSLAKVIGCLEWVSVSARPVIMSVRLLVNVVLGTIVMFFLSSLVTQYGSIVLLMIMMAFFLYEVGVCFFQSFVFTMLLSLYMKEVEW</sequence>
<dbReference type="Pfam" id="PF00119">
    <property type="entry name" value="ATP-synt_A"/>
    <property type="match status" value="1"/>
</dbReference>
<keyword evidence="8" id="KW-0406">Ion transport</keyword>
<evidence type="ECO:0000256" key="11">
    <source>
        <dbReference type="RuleBase" id="RU004450"/>
    </source>
</evidence>
<name>A0A1U9ALR6_9BIVA</name>
<evidence type="ECO:0000256" key="2">
    <source>
        <dbReference type="ARBA" id="ARBA00006810"/>
    </source>
</evidence>
<dbReference type="InterPro" id="IPR000568">
    <property type="entry name" value="ATP_synth_F0_asu"/>
</dbReference>
<organism evidence="13">
    <name type="scientific">Anadara pilula</name>
    <dbReference type="NCBI Taxonomy" id="935003"/>
    <lineage>
        <taxon>Eukaryota</taxon>
        <taxon>Metazoa</taxon>
        <taxon>Spiralia</taxon>
        <taxon>Lophotrochozoa</taxon>
        <taxon>Mollusca</taxon>
        <taxon>Bivalvia</taxon>
        <taxon>Autobranchia</taxon>
        <taxon>Pteriomorphia</taxon>
        <taxon>Arcoida</taxon>
        <taxon>Arcoidea</taxon>
        <taxon>Arcidae</taxon>
        <taxon>Anadara</taxon>
    </lineage>
</organism>